<name>A0A915JLJ9_ROMCU</name>
<dbReference type="InterPro" id="IPR036047">
    <property type="entry name" value="F-box-like_dom_sf"/>
</dbReference>
<keyword evidence="1" id="KW-0175">Coiled coil</keyword>
<organism evidence="3 4">
    <name type="scientific">Romanomermis culicivorax</name>
    <name type="common">Nematode worm</name>
    <dbReference type="NCBI Taxonomy" id="13658"/>
    <lineage>
        <taxon>Eukaryota</taxon>
        <taxon>Metazoa</taxon>
        <taxon>Ecdysozoa</taxon>
        <taxon>Nematoda</taxon>
        <taxon>Enoplea</taxon>
        <taxon>Dorylaimia</taxon>
        <taxon>Mermithida</taxon>
        <taxon>Mermithoidea</taxon>
        <taxon>Mermithidae</taxon>
        <taxon>Romanomermis</taxon>
    </lineage>
</organism>
<evidence type="ECO:0000259" key="2">
    <source>
        <dbReference type="Pfam" id="PF12937"/>
    </source>
</evidence>
<evidence type="ECO:0000313" key="3">
    <source>
        <dbReference type="Proteomes" id="UP000887565"/>
    </source>
</evidence>
<accession>A0A915JLJ9</accession>
<evidence type="ECO:0000256" key="1">
    <source>
        <dbReference type="SAM" id="Coils"/>
    </source>
</evidence>
<sequence length="336" mass="39525">MYSCPLCSSSETTKIAPKSFHNIQCLQNHLDSDHCPISKKSITKLVEIDQNNLENEIKYCIRIGLGKIENFRTSNLHENYANFDISKSKFNRSKIDLDDQIENLKLENNYLNIKLQNTKLNLNQFERRFEEKNQKLIKLIQFLQKSSFDQKMAKMELSQFLDDLLDDMENKELELDRKMMEKVEKINDADIGSYKKLIRINSNMAADSGYEGMDSSDADGWRPRPLIRKIKMVIKIVKKFRHTKDTTVIGDEQEEQKLKFVLSHIILYLDTVDLEKCKLVCKTWRKSIDNDFLSIKNRLLIERKILSIDQFRILFDNANVRSLELINLKVKDSMEK</sequence>
<dbReference type="Proteomes" id="UP000887565">
    <property type="component" value="Unplaced"/>
</dbReference>
<proteinExistence type="predicted"/>
<reference evidence="4" key="1">
    <citation type="submission" date="2022-11" db="UniProtKB">
        <authorList>
            <consortium name="WormBaseParasite"/>
        </authorList>
    </citation>
    <scope>IDENTIFICATION</scope>
</reference>
<evidence type="ECO:0000313" key="4">
    <source>
        <dbReference type="WBParaSite" id="nRc.2.0.1.t27055-RA"/>
    </source>
</evidence>
<protein>
    <submittedName>
        <fullName evidence="4">F-box domain-containing protein</fullName>
    </submittedName>
</protein>
<feature type="coiled-coil region" evidence="1">
    <location>
        <begin position="87"/>
        <end position="135"/>
    </location>
</feature>
<dbReference type="Pfam" id="PF12937">
    <property type="entry name" value="F-box-like"/>
    <property type="match status" value="1"/>
</dbReference>
<dbReference type="InterPro" id="IPR001810">
    <property type="entry name" value="F-box_dom"/>
</dbReference>
<dbReference type="WBParaSite" id="nRc.2.0.1.t27055-RA">
    <property type="protein sequence ID" value="nRc.2.0.1.t27055-RA"/>
    <property type="gene ID" value="nRc.2.0.1.g27055"/>
</dbReference>
<dbReference type="SUPFAM" id="SSF81383">
    <property type="entry name" value="F-box domain"/>
    <property type="match status" value="1"/>
</dbReference>
<dbReference type="AlphaFoldDB" id="A0A915JLJ9"/>
<dbReference type="Gene3D" id="1.20.1280.50">
    <property type="match status" value="1"/>
</dbReference>
<feature type="domain" description="F-box" evidence="2">
    <location>
        <begin position="261"/>
        <end position="293"/>
    </location>
</feature>
<keyword evidence="3" id="KW-1185">Reference proteome</keyword>